<dbReference type="PANTHER" id="PTHR45662:SF8">
    <property type="entry name" value="PHOSPHATIDYLINOSITIDE PHOSPHATASE SAC2"/>
    <property type="match status" value="1"/>
</dbReference>
<feature type="compositionally biased region" description="Basic and acidic residues" evidence="1">
    <location>
        <begin position="833"/>
        <end position="842"/>
    </location>
</feature>
<dbReference type="EMBL" id="GGYP01006749">
    <property type="protein sequence ID" value="MDE51520.1"/>
    <property type="molecule type" value="Transcribed_RNA"/>
</dbReference>
<name>A0A6G1SNP8_9ACAR</name>
<sequence>MDESYDLLTGDHFHVILHPNKQHGLIFNRLDRTVTTINYDDAKELSNVKYVGRIYGIVGRFLDRHLVLIKNRNKVGSLYEPLSKTDHDVYVISQVQVIDLSITATTQQSNTATSRPTNSVKYDATSDKDDFVDTSQHREFQQMEMQQSDSFSSLPITINTNSYLSSQSRSSNWNPFKLANSLKPMVPTQFLRSAQANSGPGVQSNDNGQQSNAGSSRLPPVSQTAQIEEADKRLVEEMTKLFNNTNSFYYSPTLDLTNRFSRVNLIKKIGNEPVWMAADERFFWNKYMLADLIELSKQDIDANRFICVILKGFIAIKEQAVGPTRQGSESDFGDLGADGQQATGMRFLNTSRNASNNNLHCDTDSSRQQILSESRYKSKTYKLALVSRRSVFQAGTRYRRRGCDKDGNCANYVETEQIFKADHHFTSMVILRGSIPLFWYQSGFNYRPPPVLTKSEEENHEAFSKHFKDLIHQYGTEQIIAVDCTEQSGREKALHDTYKRHIDKFKLSHPKIRLIEFDYHKYCRGRQCTDAQIEFHLNACGLTEQLLKDVKYYWNDGEVVLEQEGVFRVNCIDCTDRTNVVQRIIALQILDLQLARLGIIAPDISPEENQCKRIMQTMWSTNGNVLSTQYCGTRALFGGDRKLAGYLKDTYSSASRYYISKFRDVYRQAAIDAMLGIENVEAKNLETSQLRDPYESLGFDPLLAGQRGGAILRDVGSRVTNRLARLKGKFNVKPESDLSSSFARYQQQQRSNVASGIAETGLIETLGEMTIDWPSSEDLTGQPIETGQEVQEVPTQDVFERYATYDDNFQDDDEFSHLMLSIDLAELQQLRDQDGGEPRCADTHGCPGEFKCDEENQPEEIDLKEARGISSQPSGKEQTGVGEQHTNTTAT</sequence>
<evidence type="ECO:0000313" key="3">
    <source>
        <dbReference type="EMBL" id="MDE51520.1"/>
    </source>
</evidence>
<protein>
    <submittedName>
        <fullName evidence="3">Phosphatidylinositide phosphatase SAC2</fullName>
    </submittedName>
</protein>
<dbReference type="InterPro" id="IPR002013">
    <property type="entry name" value="SAC_dom"/>
</dbReference>
<evidence type="ECO:0000256" key="1">
    <source>
        <dbReference type="SAM" id="MobiDB-lite"/>
    </source>
</evidence>
<feature type="domain" description="SAC" evidence="2">
    <location>
        <begin position="239"/>
        <end position="632"/>
    </location>
</feature>
<feature type="region of interest" description="Disordered" evidence="1">
    <location>
        <begin position="833"/>
        <end position="891"/>
    </location>
</feature>
<feature type="region of interest" description="Disordered" evidence="1">
    <location>
        <begin position="195"/>
        <end position="224"/>
    </location>
</feature>
<dbReference type="GO" id="GO:0046856">
    <property type="term" value="P:phosphatidylinositol dephosphorylation"/>
    <property type="evidence" value="ECO:0007669"/>
    <property type="project" value="TreeGrafter"/>
</dbReference>
<proteinExistence type="predicted"/>
<dbReference type="PROSITE" id="PS50275">
    <property type="entry name" value="SAC"/>
    <property type="match status" value="1"/>
</dbReference>
<gene>
    <name evidence="3" type="primary">inpp5f_1</name>
    <name evidence="3" type="ORF">g.11263</name>
</gene>
<dbReference type="PANTHER" id="PTHR45662">
    <property type="entry name" value="PHOSPHATIDYLINOSITIDE PHOSPHATASE SAC1"/>
    <property type="match status" value="1"/>
</dbReference>
<evidence type="ECO:0000259" key="2">
    <source>
        <dbReference type="PROSITE" id="PS50275"/>
    </source>
</evidence>
<reference evidence="3" key="1">
    <citation type="submission" date="2018-10" db="EMBL/GenBank/DDBJ databases">
        <title>Transcriptome assembly of Aceria tosichella (Wheat curl mite) Type 2.</title>
        <authorList>
            <person name="Scully E.D."/>
            <person name="Geib S.M."/>
            <person name="Palmer N.A."/>
            <person name="Gupta A.K."/>
            <person name="Sarath G."/>
            <person name="Tatineni S."/>
        </authorList>
    </citation>
    <scope>NUCLEOTIDE SEQUENCE</scope>
    <source>
        <strain evidence="3">LincolnNE</strain>
    </source>
</reference>
<dbReference type="AlphaFoldDB" id="A0A6G1SNP8"/>
<dbReference type="GO" id="GO:0043812">
    <property type="term" value="F:phosphatidylinositol-4-phosphate phosphatase activity"/>
    <property type="evidence" value="ECO:0007669"/>
    <property type="project" value="TreeGrafter"/>
</dbReference>
<dbReference type="GO" id="GO:0045334">
    <property type="term" value="C:clathrin-coated endocytic vesicle"/>
    <property type="evidence" value="ECO:0007669"/>
    <property type="project" value="TreeGrafter"/>
</dbReference>
<accession>A0A6G1SNP8</accession>
<dbReference type="GO" id="GO:2001135">
    <property type="term" value="P:regulation of endocytic recycling"/>
    <property type="evidence" value="ECO:0007669"/>
    <property type="project" value="TreeGrafter"/>
</dbReference>
<dbReference type="GO" id="GO:0005769">
    <property type="term" value="C:early endosome"/>
    <property type="evidence" value="ECO:0007669"/>
    <property type="project" value="TreeGrafter"/>
</dbReference>
<dbReference type="Pfam" id="PF02383">
    <property type="entry name" value="Syja_N"/>
    <property type="match status" value="1"/>
</dbReference>
<organism evidence="3">
    <name type="scientific">Aceria tosichella</name>
    <name type="common">wheat curl mite</name>
    <dbReference type="NCBI Taxonomy" id="561515"/>
    <lineage>
        <taxon>Eukaryota</taxon>
        <taxon>Metazoa</taxon>
        <taxon>Ecdysozoa</taxon>
        <taxon>Arthropoda</taxon>
        <taxon>Chelicerata</taxon>
        <taxon>Arachnida</taxon>
        <taxon>Acari</taxon>
        <taxon>Acariformes</taxon>
        <taxon>Trombidiformes</taxon>
        <taxon>Prostigmata</taxon>
        <taxon>Eupodina</taxon>
        <taxon>Eriophyoidea</taxon>
        <taxon>Eriophyidae</taxon>
        <taxon>Eriophyinae</taxon>
        <taxon>Aceriini</taxon>
        <taxon>Aceria</taxon>
    </lineage>
</organism>